<keyword evidence="3" id="KW-0472">Membrane</keyword>
<dbReference type="PATRIC" id="fig|1300343.5.peg.2069"/>
<comment type="caution">
    <text evidence="5">The sequence shown here is derived from an EMBL/GenBank/DDBJ whole genome shotgun (WGS) entry which is preliminary data.</text>
</comment>
<dbReference type="AlphaFoldDB" id="A0A0A2GRE5"/>
<feature type="transmembrane region" description="Helical" evidence="3">
    <location>
        <begin position="94"/>
        <end position="115"/>
    </location>
</feature>
<evidence type="ECO:0000313" key="5">
    <source>
        <dbReference type="EMBL" id="KGO05802.1"/>
    </source>
</evidence>
<feature type="coiled-coil region" evidence="1">
    <location>
        <begin position="645"/>
        <end position="672"/>
    </location>
</feature>
<feature type="region of interest" description="Disordered" evidence="2">
    <location>
        <begin position="608"/>
        <end position="633"/>
    </location>
</feature>
<reference evidence="5 6" key="1">
    <citation type="submission" date="2014-10" db="EMBL/GenBank/DDBJ databases">
        <title>Draft genome sequence of the proteorhodopsin-containing marine bacterium Dokdonia donghaensis.</title>
        <authorList>
            <person name="Gomez-Consarnau L."/>
            <person name="Gonzalez J.M."/>
            <person name="Riedel T."/>
            <person name="Jaenicke S."/>
            <person name="Wagner-Doebler I."/>
            <person name="Fuhrman J.A."/>
        </authorList>
    </citation>
    <scope>NUCLEOTIDE SEQUENCE [LARGE SCALE GENOMIC DNA]</scope>
    <source>
        <strain evidence="5 6">DSW-1</strain>
    </source>
</reference>
<evidence type="ECO:0000256" key="3">
    <source>
        <dbReference type="SAM" id="Phobius"/>
    </source>
</evidence>
<proteinExistence type="predicted"/>
<dbReference type="SUPFAM" id="SSF56935">
    <property type="entry name" value="Porins"/>
    <property type="match status" value="1"/>
</dbReference>
<evidence type="ECO:0000256" key="2">
    <source>
        <dbReference type="SAM" id="MobiDB-lite"/>
    </source>
</evidence>
<evidence type="ECO:0000313" key="6">
    <source>
        <dbReference type="Proteomes" id="UP000030140"/>
    </source>
</evidence>
<organism evidence="5 6">
    <name type="scientific">Dokdonia donghaensis DSW-1</name>
    <dbReference type="NCBI Taxonomy" id="1300343"/>
    <lineage>
        <taxon>Bacteria</taxon>
        <taxon>Pseudomonadati</taxon>
        <taxon>Bacteroidota</taxon>
        <taxon>Flavobacteriia</taxon>
        <taxon>Flavobacteriales</taxon>
        <taxon>Flavobacteriaceae</taxon>
        <taxon>Dokdonia</taxon>
    </lineage>
</organism>
<dbReference type="InterPro" id="IPR052173">
    <property type="entry name" value="Beta-lactam_resp_regulator"/>
</dbReference>
<accession>A0A0A2GRE5</accession>
<sequence>METLILLAKSASILGLFYVIYLTVLYKNTLFTAKRHYFIAGIIAAITLPFIEFTREIEVIIPSQPLVMPALDVTSVSTAPIAVASQSLEQAVNWWQALVVIYIIGVCIMLFRLCAQYISLRQLIASGSHSTKGHYTFVAVTRAISPFSFFSKIVYNPALHTPEELEMIIAHEKVHAQQRHSLDMLLSQITLVIQWCNPFAWMYKNSLEQNLEYIADHQAIQEIKNPKQYQRTLVQVSSPSFAPALTNQFYQSFIKKRIVMINTPQSHKNNLWRLSLIIPVLALFMYSFNVKEVTTYVEEDNTAFAKAETPSIKPIRNNEFTITRNSTARDLDNIEKEVAERFPQSLIRFSNRRIAESGIIKRFDFQTKFAGDRVFHTRFKRAKDISKTWEGYQISINEGDINVVENGEKGTSFRIDVDKLEFLNLPGTVYDRALIKNGESYEEENKGNYPRASYNPPVVVKDTMFINQNPKIQLRDTLMVPKVLNSQETYSFTITKNSQPNELDALKKSLKEKHRVTLKIEDVDYNNQGEITSIKLDFQDSAGNNKKYVVQSDRPIADIYIYRDADGRSGMGDATAISDMEIEEHLNDMRTQMKKRRDAMMNTRDSMRTKMKASKQDMRARMDERRKLQGRTQSDSMRQYIMARRDSMKMQMKQQREEIKLKREKLKKTAKKNKTGYIKLNKDTYYYVEAPDGSRDYYNRWGEQIQESDALYKELVNAKEFTAVDKSKDKIKTLFPESDNGKGDDLNQPIYYLDKKKITKDQMIGLAPDNIESIKVFKGKKAVRLYGKEAINGVIVIKTKE</sequence>
<evidence type="ECO:0000259" key="4">
    <source>
        <dbReference type="Pfam" id="PF05569"/>
    </source>
</evidence>
<dbReference type="Pfam" id="PF05569">
    <property type="entry name" value="Peptidase_M56"/>
    <property type="match status" value="1"/>
</dbReference>
<keyword evidence="1" id="KW-0175">Coiled coil</keyword>
<dbReference type="EMBL" id="JSAQ01000001">
    <property type="protein sequence ID" value="KGO05802.1"/>
    <property type="molecule type" value="Genomic_DNA"/>
</dbReference>
<gene>
    <name evidence="5" type="ORF">NV36_02380</name>
</gene>
<dbReference type="OrthoDB" id="1522859at2"/>
<feature type="compositionally biased region" description="Basic and acidic residues" evidence="2">
    <location>
        <begin position="614"/>
        <end position="627"/>
    </location>
</feature>
<dbReference type="PANTHER" id="PTHR34978:SF3">
    <property type="entry name" value="SLR0241 PROTEIN"/>
    <property type="match status" value="1"/>
</dbReference>
<dbReference type="RefSeq" id="WP_035324833.1">
    <property type="nucleotide sequence ID" value="NZ_CP015125.1"/>
</dbReference>
<keyword evidence="3" id="KW-0812">Transmembrane</keyword>
<feature type="domain" description="Peptidase M56" evidence="4">
    <location>
        <begin position="12"/>
        <end position="261"/>
    </location>
</feature>
<dbReference type="InterPro" id="IPR037066">
    <property type="entry name" value="Plug_dom_sf"/>
</dbReference>
<dbReference type="PANTHER" id="PTHR34978">
    <property type="entry name" value="POSSIBLE SENSOR-TRANSDUCER PROTEIN BLAR"/>
    <property type="match status" value="1"/>
</dbReference>
<dbReference type="Proteomes" id="UP000030140">
    <property type="component" value="Unassembled WGS sequence"/>
</dbReference>
<feature type="transmembrane region" description="Helical" evidence="3">
    <location>
        <begin position="6"/>
        <end position="25"/>
    </location>
</feature>
<dbReference type="Gene3D" id="2.170.130.10">
    <property type="entry name" value="TonB-dependent receptor, plug domain"/>
    <property type="match status" value="1"/>
</dbReference>
<name>A0A0A2GRE5_9FLAO</name>
<dbReference type="CDD" id="cd07341">
    <property type="entry name" value="M56_BlaR1_MecR1_like"/>
    <property type="match status" value="1"/>
</dbReference>
<dbReference type="KEGG" id="ddo:I597_2055"/>
<evidence type="ECO:0000256" key="1">
    <source>
        <dbReference type="SAM" id="Coils"/>
    </source>
</evidence>
<dbReference type="InterPro" id="IPR008756">
    <property type="entry name" value="Peptidase_M56"/>
</dbReference>
<protein>
    <recommendedName>
        <fullName evidence="4">Peptidase M56 domain-containing protein</fullName>
    </recommendedName>
</protein>
<keyword evidence="3" id="KW-1133">Transmembrane helix</keyword>
<keyword evidence="6" id="KW-1185">Reference proteome</keyword>